<name>A0AAD0WJU9_9GAMM</name>
<organism evidence="1 2">
    <name type="scientific">Lonsdalea britannica</name>
    <dbReference type="NCBI Taxonomy" id="1082704"/>
    <lineage>
        <taxon>Bacteria</taxon>
        <taxon>Pseudomonadati</taxon>
        <taxon>Pseudomonadota</taxon>
        <taxon>Gammaproteobacteria</taxon>
        <taxon>Enterobacterales</taxon>
        <taxon>Pectobacteriaceae</taxon>
        <taxon>Lonsdalea</taxon>
    </lineage>
</organism>
<accession>A0AAD0WJU9</accession>
<dbReference type="EMBL" id="CP023009">
    <property type="protein sequence ID" value="AXW86062.1"/>
    <property type="molecule type" value="Genomic_DNA"/>
</dbReference>
<reference evidence="1 2" key="1">
    <citation type="submission" date="2017-08" db="EMBL/GenBank/DDBJ databases">
        <title>Comparative genomics of bacteria isolated from necrotic lesions of AOD affected trees.</title>
        <authorList>
            <person name="Doonan J."/>
            <person name="Denman S."/>
            <person name="McDonald J.E."/>
        </authorList>
    </citation>
    <scope>NUCLEOTIDE SEQUENCE [LARGE SCALE GENOMIC DNA]</scope>
    <source>
        <strain evidence="1 2">477</strain>
    </source>
</reference>
<keyword evidence="2" id="KW-1185">Reference proteome</keyword>
<evidence type="ECO:0000313" key="1">
    <source>
        <dbReference type="EMBL" id="AXW86062.1"/>
    </source>
</evidence>
<dbReference type="AlphaFoldDB" id="A0AAD0WJU9"/>
<dbReference type="KEGG" id="lbq:CKQ53_03085"/>
<evidence type="ECO:0000313" key="2">
    <source>
        <dbReference type="Proteomes" id="UP000263881"/>
    </source>
</evidence>
<gene>
    <name evidence="1" type="ORF">CKQ53_03085</name>
</gene>
<sequence>MTRDPRWMNQGGKRVADRRAVLSFLFAYQYRKDGRGEVLAMILDEIAKGACRRTEFSLISSFFSMERH</sequence>
<protein>
    <submittedName>
        <fullName evidence="1">Uncharacterized protein</fullName>
    </submittedName>
</protein>
<dbReference type="Proteomes" id="UP000263881">
    <property type="component" value="Chromosome"/>
</dbReference>
<proteinExistence type="predicted"/>